<keyword evidence="3" id="KW-1185">Reference proteome</keyword>
<protein>
    <submittedName>
        <fullName evidence="2">Uncharacterized protein</fullName>
    </submittedName>
</protein>
<dbReference type="AlphaFoldDB" id="A0A4C1XPJ9"/>
<reference evidence="2 3" key="1">
    <citation type="journal article" date="2019" name="Commun. Biol.">
        <title>The bagworm genome reveals a unique fibroin gene that provides high tensile strength.</title>
        <authorList>
            <person name="Kono N."/>
            <person name="Nakamura H."/>
            <person name="Ohtoshi R."/>
            <person name="Tomita M."/>
            <person name="Numata K."/>
            <person name="Arakawa K."/>
        </authorList>
    </citation>
    <scope>NUCLEOTIDE SEQUENCE [LARGE SCALE GENOMIC DNA]</scope>
</reference>
<dbReference type="EMBL" id="BGZK01000915">
    <property type="protein sequence ID" value="GBP64973.1"/>
    <property type="molecule type" value="Genomic_DNA"/>
</dbReference>
<feature type="compositionally biased region" description="Basic and acidic residues" evidence="1">
    <location>
        <begin position="33"/>
        <end position="53"/>
    </location>
</feature>
<evidence type="ECO:0000313" key="3">
    <source>
        <dbReference type="Proteomes" id="UP000299102"/>
    </source>
</evidence>
<accession>A0A4C1XPJ9</accession>
<evidence type="ECO:0000313" key="2">
    <source>
        <dbReference type="EMBL" id="GBP64973.1"/>
    </source>
</evidence>
<gene>
    <name evidence="2" type="ORF">EVAR_36593_1</name>
</gene>
<feature type="region of interest" description="Disordered" evidence="1">
    <location>
        <begin position="89"/>
        <end position="108"/>
    </location>
</feature>
<dbReference type="Proteomes" id="UP000299102">
    <property type="component" value="Unassembled WGS sequence"/>
</dbReference>
<evidence type="ECO:0000256" key="1">
    <source>
        <dbReference type="SAM" id="MobiDB-lite"/>
    </source>
</evidence>
<name>A0A4C1XPJ9_EUMVA</name>
<feature type="region of interest" description="Disordered" evidence="1">
    <location>
        <begin position="28"/>
        <end position="53"/>
    </location>
</feature>
<sequence length="108" mass="11998">MRPANESGHSVPLCGPIVRVVGAEILAGRSRPTSKDQNRKVHDRRSLSEGTAHDRLYPNIYGATTQRSGRREIILSLIIGRINSSKTTCVDENALKRTPKKSHKNGRR</sequence>
<comment type="caution">
    <text evidence="2">The sequence shown here is derived from an EMBL/GenBank/DDBJ whole genome shotgun (WGS) entry which is preliminary data.</text>
</comment>
<feature type="compositionally biased region" description="Basic residues" evidence="1">
    <location>
        <begin position="97"/>
        <end position="108"/>
    </location>
</feature>
<proteinExistence type="predicted"/>
<organism evidence="2 3">
    <name type="scientific">Eumeta variegata</name>
    <name type="common">Bagworm moth</name>
    <name type="synonym">Eumeta japonica</name>
    <dbReference type="NCBI Taxonomy" id="151549"/>
    <lineage>
        <taxon>Eukaryota</taxon>
        <taxon>Metazoa</taxon>
        <taxon>Ecdysozoa</taxon>
        <taxon>Arthropoda</taxon>
        <taxon>Hexapoda</taxon>
        <taxon>Insecta</taxon>
        <taxon>Pterygota</taxon>
        <taxon>Neoptera</taxon>
        <taxon>Endopterygota</taxon>
        <taxon>Lepidoptera</taxon>
        <taxon>Glossata</taxon>
        <taxon>Ditrysia</taxon>
        <taxon>Tineoidea</taxon>
        <taxon>Psychidae</taxon>
        <taxon>Oiketicinae</taxon>
        <taxon>Eumeta</taxon>
    </lineage>
</organism>